<dbReference type="InterPro" id="IPR033729">
    <property type="entry name" value="SerRS_core"/>
</dbReference>
<reference evidence="15 16" key="1">
    <citation type="submission" date="2023-12" db="EMBL/GenBank/DDBJ databases">
        <title>A. evansii MAY27, complete genome.</title>
        <authorList>
            <person name="Wang Y."/>
        </authorList>
    </citation>
    <scope>NUCLEOTIDE SEQUENCE [LARGE SCALE GENOMIC DNA]</scope>
    <source>
        <strain evidence="15 16">MAY27</strain>
    </source>
</reference>
<keyword evidence="13" id="KW-0175">Coiled coil</keyword>
<dbReference type="InterPro" id="IPR002317">
    <property type="entry name" value="Ser-tRNA-ligase_type_1"/>
</dbReference>
<feature type="binding site" evidence="12">
    <location>
        <position position="385"/>
    </location>
    <ligand>
        <name>L-serine</name>
        <dbReference type="ChEBI" id="CHEBI:33384"/>
    </ligand>
</feature>
<feature type="binding site" evidence="12">
    <location>
        <begin position="350"/>
        <end position="353"/>
    </location>
    <ligand>
        <name>ATP</name>
        <dbReference type="ChEBI" id="CHEBI:30616"/>
    </ligand>
</feature>
<keyword evidence="6 12" id="KW-0547">Nucleotide-binding</keyword>
<dbReference type="PROSITE" id="PS50862">
    <property type="entry name" value="AA_TRNA_LIGASE_II"/>
    <property type="match status" value="1"/>
</dbReference>
<evidence type="ECO:0000256" key="3">
    <source>
        <dbReference type="ARBA" id="ARBA00010728"/>
    </source>
</evidence>
<comment type="catalytic activity">
    <reaction evidence="11 12">
        <text>tRNA(Ser) + L-serine + ATP = L-seryl-tRNA(Ser) + AMP + diphosphate + H(+)</text>
        <dbReference type="Rhea" id="RHEA:12292"/>
        <dbReference type="Rhea" id="RHEA-COMP:9669"/>
        <dbReference type="Rhea" id="RHEA-COMP:9703"/>
        <dbReference type="ChEBI" id="CHEBI:15378"/>
        <dbReference type="ChEBI" id="CHEBI:30616"/>
        <dbReference type="ChEBI" id="CHEBI:33019"/>
        <dbReference type="ChEBI" id="CHEBI:33384"/>
        <dbReference type="ChEBI" id="CHEBI:78442"/>
        <dbReference type="ChEBI" id="CHEBI:78533"/>
        <dbReference type="ChEBI" id="CHEBI:456215"/>
        <dbReference type="EC" id="6.1.1.11"/>
    </reaction>
</comment>
<dbReference type="PANTHER" id="PTHR43697">
    <property type="entry name" value="SERYL-TRNA SYNTHETASE"/>
    <property type="match status" value="1"/>
</dbReference>
<comment type="similarity">
    <text evidence="3 12">Belongs to the class-II aminoacyl-tRNA synthetase family. Type-1 seryl-tRNA synthetase subfamily.</text>
</comment>
<name>A0ABZ1ASV6_AROEV</name>
<sequence>MLDIQLLRNQIDVVTSALAARGMSFDPAEFQALENERKNLQTRTQELQAQRNSLSKQIGILKGKGEDAGAVMAQVTGIGDELKANELALSALLARIEALVAGLPNLPHASVPVGTDEAANVEVSRWGTPREFDFKVSDHVDVGSGLGGLDFETAVKITGSRFAVMRGGVARMHRALAQMMLDVHTREHGYTEVYVPYLVNAESMFGTGQLPKFEADLFAVPWDDGRFYLIPTAEVPVTNIVRGELLAGDALPLKFVSHTPCFRSEAGSYGRDTRGMIRQHQFDKVELVRVEHPDNSWAALEEMTGHAEAILRKLELPYRKIVLCTGDMGFSSAKTYDLEVWLPAQNTYREISSCSCFEAFQARRMQARFKNAQGKNELVHTLNGSGLAVGRTLVAVLENYQQADGSVVVPKALVPYMGGVEVLEPRG</sequence>
<dbReference type="HAMAP" id="MF_00176">
    <property type="entry name" value="Ser_tRNA_synth_type1"/>
    <property type="match status" value="1"/>
</dbReference>
<dbReference type="InterPro" id="IPR015866">
    <property type="entry name" value="Ser-tRNA-synth_1_N"/>
</dbReference>
<evidence type="ECO:0000256" key="6">
    <source>
        <dbReference type="ARBA" id="ARBA00022741"/>
    </source>
</evidence>
<dbReference type="Gene3D" id="3.30.930.10">
    <property type="entry name" value="Bira Bifunctional Protein, Domain 2"/>
    <property type="match status" value="1"/>
</dbReference>
<dbReference type="SUPFAM" id="SSF55681">
    <property type="entry name" value="Class II aaRS and biotin synthetases"/>
    <property type="match status" value="1"/>
</dbReference>
<dbReference type="InterPro" id="IPR042103">
    <property type="entry name" value="SerRS_1_N_sf"/>
</dbReference>
<evidence type="ECO:0000313" key="15">
    <source>
        <dbReference type="EMBL" id="WRL47557.1"/>
    </source>
</evidence>
<evidence type="ECO:0000256" key="13">
    <source>
        <dbReference type="SAM" id="Coils"/>
    </source>
</evidence>
<comment type="pathway">
    <text evidence="2 12">Aminoacyl-tRNA biosynthesis; selenocysteinyl-tRNA(Sec) biosynthesis; L-seryl-tRNA(Sec) from L-serine and tRNA(Sec): step 1/1.</text>
</comment>
<dbReference type="PIRSF" id="PIRSF001529">
    <property type="entry name" value="Ser-tRNA-synth_IIa"/>
    <property type="match status" value="1"/>
</dbReference>
<organism evidence="15 16">
    <name type="scientific">Aromatoleum evansii</name>
    <name type="common">Azoarcus evansii</name>
    <dbReference type="NCBI Taxonomy" id="59406"/>
    <lineage>
        <taxon>Bacteria</taxon>
        <taxon>Pseudomonadati</taxon>
        <taxon>Pseudomonadota</taxon>
        <taxon>Betaproteobacteria</taxon>
        <taxon>Rhodocyclales</taxon>
        <taxon>Rhodocyclaceae</taxon>
        <taxon>Aromatoleum</taxon>
    </lineage>
</organism>
<comment type="subcellular location">
    <subcellularLocation>
        <location evidence="1 12">Cytoplasm</location>
    </subcellularLocation>
</comment>
<dbReference type="SUPFAM" id="SSF46589">
    <property type="entry name" value="tRNA-binding arm"/>
    <property type="match status" value="1"/>
</dbReference>
<evidence type="ECO:0000256" key="12">
    <source>
        <dbReference type="HAMAP-Rule" id="MF_00176"/>
    </source>
</evidence>
<comment type="domain">
    <text evidence="12">Consists of two distinct domains, a catalytic core and a N-terminal extension that is involved in tRNA binding.</text>
</comment>
<evidence type="ECO:0000256" key="4">
    <source>
        <dbReference type="ARBA" id="ARBA00022490"/>
    </source>
</evidence>
<dbReference type="PANTHER" id="PTHR43697:SF1">
    <property type="entry name" value="SERINE--TRNA LIGASE"/>
    <property type="match status" value="1"/>
</dbReference>
<dbReference type="Gene3D" id="1.10.287.40">
    <property type="entry name" value="Serine-tRNA synthetase, tRNA binding domain"/>
    <property type="match status" value="1"/>
</dbReference>
<evidence type="ECO:0000256" key="8">
    <source>
        <dbReference type="ARBA" id="ARBA00022917"/>
    </source>
</evidence>
<keyword evidence="9 12" id="KW-0030">Aminoacyl-tRNA synthetase</keyword>
<dbReference type="Proteomes" id="UP001626593">
    <property type="component" value="Chromosome"/>
</dbReference>
<evidence type="ECO:0000256" key="7">
    <source>
        <dbReference type="ARBA" id="ARBA00022840"/>
    </source>
</evidence>
<keyword evidence="8 12" id="KW-0648">Protein biosynthesis</keyword>
<keyword evidence="4 12" id="KW-0963">Cytoplasm</keyword>
<evidence type="ECO:0000256" key="10">
    <source>
        <dbReference type="ARBA" id="ARBA00047929"/>
    </source>
</evidence>
<keyword evidence="5 12" id="KW-0436">Ligase</keyword>
<evidence type="ECO:0000313" key="16">
    <source>
        <dbReference type="Proteomes" id="UP001626593"/>
    </source>
</evidence>
<dbReference type="EC" id="6.1.1.11" evidence="12"/>
<comment type="function">
    <text evidence="12">Catalyzes the attachment of serine to tRNA(Ser). Is also able to aminoacylate tRNA(Sec) with serine, to form the misacylated tRNA L-seryl-tRNA(Sec), which will be further converted into selenocysteinyl-tRNA(Sec).</text>
</comment>
<proteinExistence type="inferred from homology"/>
<comment type="caution">
    <text evidence="12">Lacks conserved residue(s) required for the propagation of feature annotation.</text>
</comment>
<evidence type="ECO:0000256" key="1">
    <source>
        <dbReference type="ARBA" id="ARBA00004496"/>
    </source>
</evidence>
<accession>A0ABZ1ASV6</accession>
<evidence type="ECO:0000259" key="14">
    <source>
        <dbReference type="PROSITE" id="PS50862"/>
    </source>
</evidence>
<dbReference type="InterPro" id="IPR010978">
    <property type="entry name" value="tRNA-bd_arm"/>
</dbReference>
<comment type="subunit">
    <text evidence="12">Homodimer. The tRNA molecule binds across the dimer.</text>
</comment>
<evidence type="ECO:0000256" key="5">
    <source>
        <dbReference type="ARBA" id="ARBA00022598"/>
    </source>
</evidence>
<dbReference type="CDD" id="cd00770">
    <property type="entry name" value="SerRS_core"/>
    <property type="match status" value="1"/>
</dbReference>
<keyword evidence="15" id="KW-0614">Plasmid</keyword>
<dbReference type="PRINTS" id="PR00981">
    <property type="entry name" value="TRNASYNTHSER"/>
</dbReference>
<feature type="domain" description="Aminoacyl-transfer RNA synthetases class-II family profile" evidence="14">
    <location>
        <begin position="186"/>
        <end position="410"/>
    </location>
</feature>
<evidence type="ECO:0000256" key="2">
    <source>
        <dbReference type="ARBA" id="ARBA00005045"/>
    </source>
</evidence>
<dbReference type="InterPro" id="IPR045864">
    <property type="entry name" value="aa-tRNA-synth_II/BPL/LPL"/>
</dbReference>
<dbReference type="InterPro" id="IPR006195">
    <property type="entry name" value="aa-tRNA-synth_II"/>
</dbReference>
<dbReference type="Pfam" id="PF02403">
    <property type="entry name" value="Seryl_tRNA_N"/>
    <property type="match status" value="1"/>
</dbReference>
<keyword evidence="7 12" id="KW-0067">ATP-binding</keyword>
<dbReference type="InterPro" id="IPR002314">
    <property type="entry name" value="aa-tRNA-synt_IIb"/>
</dbReference>
<feature type="coiled-coil region" evidence="13">
    <location>
        <begin position="30"/>
        <end position="57"/>
    </location>
</feature>
<dbReference type="Pfam" id="PF00587">
    <property type="entry name" value="tRNA-synt_2b"/>
    <property type="match status" value="1"/>
</dbReference>
<feature type="binding site" evidence="12">
    <location>
        <begin position="263"/>
        <end position="265"/>
    </location>
    <ligand>
        <name>ATP</name>
        <dbReference type="ChEBI" id="CHEBI:30616"/>
    </ligand>
</feature>
<keyword evidence="16" id="KW-1185">Reference proteome</keyword>
<evidence type="ECO:0000256" key="9">
    <source>
        <dbReference type="ARBA" id="ARBA00023146"/>
    </source>
</evidence>
<protein>
    <recommendedName>
        <fullName evidence="12">Serine--tRNA ligase</fullName>
        <ecNumber evidence="12">6.1.1.11</ecNumber>
    </recommendedName>
    <alternativeName>
        <fullName evidence="12">Seryl-tRNA synthetase</fullName>
        <shortName evidence="12">SerRS</shortName>
    </alternativeName>
    <alternativeName>
        <fullName evidence="12">Seryl-tRNA(Ser/Sec) synthetase</fullName>
    </alternativeName>
</protein>
<comment type="catalytic activity">
    <reaction evidence="10 12">
        <text>tRNA(Sec) + L-serine + ATP = L-seryl-tRNA(Sec) + AMP + diphosphate + H(+)</text>
        <dbReference type="Rhea" id="RHEA:42580"/>
        <dbReference type="Rhea" id="RHEA-COMP:9742"/>
        <dbReference type="Rhea" id="RHEA-COMP:10128"/>
        <dbReference type="ChEBI" id="CHEBI:15378"/>
        <dbReference type="ChEBI" id="CHEBI:30616"/>
        <dbReference type="ChEBI" id="CHEBI:33019"/>
        <dbReference type="ChEBI" id="CHEBI:33384"/>
        <dbReference type="ChEBI" id="CHEBI:78442"/>
        <dbReference type="ChEBI" id="CHEBI:78533"/>
        <dbReference type="ChEBI" id="CHEBI:456215"/>
        <dbReference type="EC" id="6.1.1.11"/>
    </reaction>
</comment>
<dbReference type="EMBL" id="CP141259">
    <property type="protein sequence ID" value="WRL47557.1"/>
    <property type="molecule type" value="Genomic_DNA"/>
</dbReference>
<feature type="binding site" evidence="12">
    <location>
        <position position="286"/>
    </location>
    <ligand>
        <name>L-serine</name>
        <dbReference type="ChEBI" id="CHEBI:33384"/>
    </ligand>
</feature>
<evidence type="ECO:0000256" key="11">
    <source>
        <dbReference type="ARBA" id="ARBA00048823"/>
    </source>
</evidence>
<feature type="binding site" evidence="12">
    <location>
        <begin position="232"/>
        <end position="234"/>
    </location>
    <ligand>
        <name>L-serine</name>
        <dbReference type="ChEBI" id="CHEBI:33384"/>
    </ligand>
</feature>
<dbReference type="RefSeq" id="WP_169125090.1">
    <property type="nucleotide sequence ID" value="NZ_CAWPLS010000111.1"/>
</dbReference>
<gene>
    <name evidence="12 15" type="primary">serS</name>
    <name evidence="15" type="ORF">U5817_05750</name>
</gene>
<dbReference type="GO" id="GO:0004828">
    <property type="term" value="F:serine-tRNA ligase activity"/>
    <property type="evidence" value="ECO:0007669"/>
    <property type="project" value="UniProtKB-EC"/>
</dbReference>
<dbReference type="NCBIfam" id="TIGR00414">
    <property type="entry name" value="serS"/>
    <property type="match status" value="1"/>
</dbReference>